<evidence type="ECO:0000313" key="2">
    <source>
        <dbReference type="Proteomes" id="UP000257039"/>
    </source>
</evidence>
<sequence>MFNEANLFGVNLYAIALTITSSWSQTNTLSLLDEPPPPSNYFLTDINGDGAKDLVSIKKQGISVAFLGTGTGYFAKEGITHKPNVIDFSPGNSHQSFADVTSDGLADKVLILRSPKGAKLILVYTGQADGNFSANPLPPDPTPDPECPTTLNTNEHGFTTDSFKDVERVAVQITFTNISGNNLVFSNEVKPRI</sequence>
<accession>A0A4P9VQB5</accession>
<reference evidence="1 2" key="1">
    <citation type="submission" date="2017-04" db="EMBL/GenBank/DDBJ databases">
        <title>Draft genome sequence of Zooshikella ganghwensis VG4 isolated from Red Sea sediments.</title>
        <authorList>
            <person name="Rehman Z."/>
            <person name="Alam I."/>
            <person name="Kamau A."/>
            <person name="Bajic V."/>
            <person name="Leiknes T."/>
        </authorList>
    </citation>
    <scope>NUCLEOTIDE SEQUENCE [LARGE SCALE GENOMIC DNA]</scope>
    <source>
        <strain evidence="1 2">VG4</strain>
    </source>
</reference>
<dbReference type="InterPro" id="IPR028994">
    <property type="entry name" value="Integrin_alpha_N"/>
</dbReference>
<keyword evidence="2" id="KW-1185">Reference proteome</keyword>
<gene>
    <name evidence="1" type="ORF">B9G39_20850</name>
</gene>
<protein>
    <submittedName>
        <fullName evidence="1">VCBS repeat-containing protein</fullName>
    </submittedName>
</protein>
<proteinExistence type="predicted"/>
<evidence type="ECO:0000313" key="1">
    <source>
        <dbReference type="EMBL" id="RDH45703.1"/>
    </source>
</evidence>
<dbReference type="SUPFAM" id="SSF69318">
    <property type="entry name" value="Integrin alpha N-terminal domain"/>
    <property type="match status" value="1"/>
</dbReference>
<dbReference type="EMBL" id="NDXW01000001">
    <property type="protein sequence ID" value="RDH45703.1"/>
    <property type="molecule type" value="Genomic_DNA"/>
</dbReference>
<comment type="caution">
    <text evidence="1">The sequence shown here is derived from an EMBL/GenBank/DDBJ whole genome shotgun (WGS) entry which is preliminary data.</text>
</comment>
<dbReference type="AlphaFoldDB" id="A0A4P9VQB5"/>
<organism evidence="1 2">
    <name type="scientific">Zooshikella ganghwensis</name>
    <dbReference type="NCBI Taxonomy" id="202772"/>
    <lineage>
        <taxon>Bacteria</taxon>
        <taxon>Pseudomonadati</taxon>
        <taxon>Pseudomonadota</taxon>
        <taxon>Gammaproteobacteria</taxon>
        <taxon>Oceanospirillales</taxon>
        <taxon>Zooshikellaceae</taxon>
        <taxon>Zooshikella</taxon>
    </lineage>
</organism>
<name>A0A4P9VQB5_9GAMM</name>
<dbReference type="Proteomes" id="UP000257039">
    <property type="component" value="Unassembled WGS sequence"/>
</dbReference>